<protein>
    <submittedName>
        <fullName evidence="1">Uncharacterized protein</fullName>
    </submittedName>
</protein>
<evidence type="ECO:0000313" key="1">
    <source>
        <dbReference type="EMBL" id="ARF50781.1"/>
    </source>
</evidence>
<proteinExistence type="predicted"/>
<keyword evidence="2" id="KW-1185">Reference proteome</keyword>
<reference evidence="1 2" key="1">
    <citation type="submission" date="2016-10" db="EMBL/GenBank/DDBJ databases">
        <title>Complete Genome Assembly of Pantoea stewartii subsp. stewartii DC283, a Corn Pathogen.</title>
        <authorList>
            <person name="Duong D.A."/>
            <person name="Stevens A.M."/>
            <person name="Jensen R.V."/>
        </authorList>
    </citation>
    <scope>NUCLEOTIDE SEQUENCE [LARGE SCALE GENOMIC DNA]</scope>
    <source>
        <strain evidence="1 2">DC283</strain>
    </source>
</reference>
<dbReference type="Proteomes" id="UP000192380">
    <property type="component" value="Chromosome"/>
</dbReference>
<dbReference type="InterPro" id="IPR045604">
    <property type="entry name" value="DUF6453"/>
</dbReference>
<evidence type="ECO:0000313" key="2">
    <source>
        <dbReference type="Proteomes" id="UP000192380"/>
    </source>
</evidence>
<dbReference type="Pfam" id="PF20051">
    <property type="entry name" value="DUF6453"/>
    <property type="match status" value="1"/>
</dbReference>
<gene>
    <name evidence="1" type="ORF">DSJ_16525</name>
</gene>
<accession>A0ABM6K926</accession>
<sequence length="349" mass="37103">MPDDGGKPLILDASTRYASYLGTAAVKAASASYGGFKQQPANSKVLILPRNVVRVGVGDQSGPPVNYISSMSFDGSLNIGIGTIKSNQTSALDIGSVDVYSIQYAANPSAQYGLRITNGANFMEITDASLSGFVTFRGVVDINGQWNIPDSVLNLGGNYIVFARWSNTGAPLFLDKDTNSIRTYGAFSSVNGSEQGGLVSGVQIVIVSSGFSPALPASGYGLVIRNASGAITYSSKYPPVMWSDAYYDFGSYFDTSDSTGDRQAWINPTGNVTSPMVPLCVLGTQRGDYNRSGGNYQYRKMLLSGMMMSGNSVTTSRAKSTGSDIPLYTYPKAMQIACQLPCIDASYYF</sequence>
<name>A0ABM6K926_PANSE</name>
<dbReference type="EMBL" id="CP017581">
    <property type="protein sequence ID" value="ARF50781.1"/>
    <property type="molecule type" value="Genomic_DNA"/>
</dbReference>
<organism evidence="1 2">
    <name type="scientific">Pantoea stewartii subsp. stewartii DC283</name>
    <dbReference type="NCBI Taxonomy" id="660596"/>
    <lineage>
        <taxon>Bacteria</taxon>
        <taxon>Pseudomonadati</taxon>
        <taxon>Pseudomonadota</taxon>
        <taxon>Gammaproteobacteria</taxon>
        <taxon>Enterobacterales</taxon>
        <taxon>Erwiniaceae</taxon>
        <taxon>Pantoea</taxon>
    </lineage>
</organism>